<dbReference type="Proteomes" id="UP001500751">
    <property type="component" value="Unassembled WGS sequence"/>
</dbReference>
<dbReference type="EMBL" id="BAAAQN010000089">
    <property type="protein sequence ID" value="GAA2062875.1"/>
    <property type="molecule type" value="Genomic_DNA"/>
</dbReference>
<keyword evidence="2" id="KW-1185">Reference proteome</keyword>
<sequence>MGGTRNAGSAGWFEHGYFRTYKLADQVERMLAQPDYHFLEAFTLDNAILDFVSPWQGSTALNKFIRYMADELFEADTDGDNGRPNLMTLPQASGHTLGVLPIDAVMYHYGIDTNPFTPPASVGQDQTAIANAYYGYIVDLRWTAV</sequence>
<protein>
    <submittedName>
        <fullName evidence="1">Uncharacterized protein</fullName>
    </submittedName>
</protein>
<evidence type="ECO:0000313" key="1">
    <source>
        <dbReference type="EMBL" id="GAA2062875.1"/>
    </source>
</evidence>
<dbReference type="RefSeq" id="WP_344671684.1">
    <property type="nucleotide sequence ID" value="NZ_BAAAQN010000089.1"/>
</dbReference>
<proteinExistence type="predicted"/>
<evidence type="ECO:0000313" key="2">
    <source>
        <dbReference type="Proteomes" id="UP001500751"/>
    </source>
</evidence>
<gene>
    <name evidence="1" type="ORF">GCM10009839_87620</name>
</gene>
<name>A0ABN2VIM9_9ACTN</name>
<organism evidence="1 2">
    <name type="scientific">Catenulispora yoronensis</name>
    <dbReference type="NCBI Taxonomy" id="450799"/>
    <lineage>
        <taxon>Bacteria</taxon>
        <taxon>Bacillati</taxon>
        <taxon>Actinomycetota</taxon>
        <taxon>Actinomycetes</taxon>
        <taxon>Catenulisporales</taxon>
        <taxon>Catenulisporaceae</taxon>
        <taxon>Catenulispora</taxon>
    </lineage>
</organism>
<reference evidence="1 2" key="1">
    <citation type="journal article" date="2019" name="Int. J. Syst. Evol. Microbiol.">
        <title>The Global Catalogue of Microorganisms (GCM) 10K type strain sequencing project: providing services to taxonomists for standard genome sequencing and annotation.</title>
        <authorList>
            <consortium name="The Broad Institute Genomics Platform"/>
            <consortium name="The Broad Institute Genome Sequencing Center for Infectious Disease"/>
            <person name="Wu L."/>
            <person name="Ma J."/>
        </authorList>
    </citation>
    <scope>NUCLEOTIDE SEQUENCE [LARGE SCALE GENOMIC DNA]</scope>
    <source>
        <strain evidence="1 2">JCM 16014</strain>
    </source>
</reference>
<accession>A0ABN2VIM9</accession>
<comment type="caution">
    <text evidence="1">The sequence shown here is derived from an EMBL/GenBank/DDBJ whole genome shotgun (WGS) entry which is preliminary data.</text>
</comment>